<sequence length="1084" mass="119826">MTSNDATEAKVSSHEQTSPANPMATAHFSTFEDLSSRLVLLPFNDDSCTGAKVCSHVIHAESSARDQSSQLTECALISVEQNPMKNDSKDADSASKGAPSASSETETSGSDCNYIAAGEATKTEVNAADKKKKKGKKKRKKKQSHESDDIKTEDSSNVNGIVAQGKVEVKQKSDESKDNEQSQTQVISSKKIDLFEQVIPIGYVLVRVKGEIACAEKLDEMDFTDILSLLRDVAYPITLTFISPENYIKGKDGNEIISSHPSHNGLPSRDETSPALDYDSQSEIGEHESKYCEEQNNHSILASREDAAKFAAQAATELRGRLTRWGFQAATKAAEAACAVQEMREERQRKLTEEQSNKSKVLVADTGSERETSTIRNNHTEREKCNAPPSPTKNEEEVKGLSASDDSRGIFVSKSSQGEGIDLCHLFLQCPSGFVQLDKPSAQKGASSSAFLFSPQKQSTISLTNMSVITVRLSDEKACPVGKNSYRFQWFRSTNVVTKDLEPSSTAWYPLSGATYAAYQPSVSDVGYLLSCVVEFGEGVNSPQRCTSPLPVTTDPSLFESAKATLLKRSTENCASFTSLRDGSTGNVFRLRILVEIADDYDSIASSSVFIDQLTDGSFLPLHDESLPLTDVKARANPSRPRSFELVFSSLSESTLSLILKSSNNRLQLDAPNRNARESLLVALGFASFTGPLSSLTAETALLPTLDDTDVSELENLGQSNELSPTNTESVLHPAVVCSAPAKNLYTIQLEAQVDEMRAEVEAKASLVTKLQHKLHALSDDKKKTEKELNLARFKMEALSKCEYELREKDRVINEQERTLKSLKNEMAVLAATVELRDGKIDTQAEQIKELQKKLSDAIRKAEEERKLGADEARATIEADNLRKEAETAAIIADMKKEECHFQEELKLAQSIIEDLNQKYAYTKDSASKTQDQLERVKSEIKKLKMERNSLKNKADGLSKEMSKMSNQSVNKAEIRTLVQTIKQLQVHNSQLQNEVASLRSEKRNIEDELQATRLAHQQSARYIADNQPMNCDSQRAIRQCDELERVISNMTEHLDAKEMQICTLKQINEALAKEIDDVKATRK</sequence>
<evidence type="ECO:0000256" key="1">
    <source>
        <dbReference type="SAM" id="Coils"/>
    </source>
</evidence>
<evidence type="ECO:0000313" key="4">
    <source>
        <dbReference type="Proteomes" id="UP001516023"/>
    </source>
</evidence>
<feature type="compositionally biased region" description="Basic residues" evidence="2">
    <location>
        <begin position="130"/>
        <end position="143"/>
    </location>
</feature>
<comment type="caution">
    <text evidence="3">The sequence shown here is derived from an EMBL/GenBank/DDBJ whole genome shotgun (WGS) entry which is preliminary data.</text>
</comment>
<feature type="region of interest" description="Disordered" evidence="2">
    <location>
        <begin position="124"/>
        <end position="163"/>
    </location>
</feature>
<feature type="region of interest" description="Disordered" evidence="2">
    <location>
        <begin position="82"/>
        <end position="112"/>
    </location>
</feature>
<keyword evidence="4" id="KW-1185">Reference proteome</keyword>
<proteinExistence type="predicted"/>
<dbReference type="Proteomes" id="UP001516023">
    <property type="component" value="Unassembled WGS sequence"/>
</dbReference>
<feature type="coiled-coil region" evidence="1">
    <location>
        <begin position="768"/>
        <end position="868"/>
    </location>
</feature>
<organism evidence="3 4">
    <name type="scientific">Cyclotella cryptica</name>
    <dbReference type="NCBI Taxonomy" id="29204"/>
    <lineage>
        <taxon>Eukaryota</taxon>
        <taxon>Sar</taxon>
        <taxon>Stramenopiles</taxon>
        <taxon>Ochrophyta</taxon>
        <taxon>Bacillariophyta</taxon>
        <taxon>Coscinodiscophyceae</taxon>
        <taxon>Thalassiosirophycidae</taxon>
        <taxon>Stephanodiscales</taxon>
        <taxon>Stephanodiscaceae</taxon>
        <taxon>Cyclotella</taxon>
    </lineage>
</organism>
<accession>A0ABD3PWM8</accession>
<feature type="region of interest" description="Disordered" evidence="2">
    <location>
        <begin position="253"/>
        <end position="277"/>
    </location>
</feature>
<name>A0ABD3PWM8_9STRA</name>
<dbReference type="Gene3D" id="2.60.40.2700">
    <property type="match status" value="1"/>
</dbReference>
<feature type="compositionally biased region" description="Basic and acidic residues" evidence="2">
    <location>
        <begin position="144"/>
        <end position="154"/>
    </location>
</feature>
<evidence type="ECO:0000313" key="3">
    <source>
        <dbReference type="EMBL" id="KAL3792490.1"/>
    </source>
</evidence>
<dbReference type="AlphaFoldDB" id="A0ABD3PWM8"/>
<evidence type="ECO:0000256" key="2">
    <source>
        <dbReference type="SAM" id="MobiDB-lite"/>
    </source>
</evidence>
<protein>
    <submittedName>
        <fullName evidence="3">Uncharacterized protein</fullName>
    </submittedName>
</protein>
<dbReference type="EMBL" id="JABMIG020000101">
    <property type="protein sequence ID" value="KAL3792490.1"/>
    <property type="molecule type" value="Genomic_DNA"/>
</dbReference>
<feature type="compositionally biased region" description="Basic and acidic residues" evidence="2">
    <location>
        <begin position="367"/>
        <end position="385"/>
    </location>
</feature>
<feature type="region of interest" description="Disordered" evidence="2">
    <location>
        <begin position="349"/>
        <end position="402"/>
    </location>
</feature>
<keyword evidence="1" id="KW-0175">Coiled coil</keyword>
<feature type="region of interest" description="Disordered" evidence="2">
    <location>
        <begin position="1"/>
        <end position="23"/>
    </location>
</feature>
<gene>
    <name evidence="3" type="ORF">HJC23_008412</name>
</gene>
<feature type="compositionally biased region" description="Polar residues" evidence="2">
    <location>
        <begin position="100"/>
        <end position="111"/>
    </location>
</feature>
<reference evidence="3 4" key="1">
    <citation type="journal article" date="2020" name="G3 (Bethesda)">
        <title>Improved Reference Genome for Cyclotella cryptica CCMP332, a Model for Cell Wall Morphogenesis, Salinity Adaptation, and Lipid Production in Diatoms (Bacillariophyta).</title>
        <authorList>
            <person name="Roberts W.R."/>
            <person name="Downey K.M."/>
            <person name="Ruck E.C."/>
            <person name="Traller J.C."/>
            <person name="Alverson A.J."/>
        </authorList>
    </citation>
    <scope>NUCLEOTIDE SEQUENCE [LARGE SCALE GENOMIC DNA]</scope>
    <source>
        <strain evidence="3 4">CCMP332</strain>
    </source>
</reference>
<feature type="coiled-coil region" evidence="1">
    <location>
        <begin position="927"/>
        <end position="1016"/>
    </location>
</feature>